<proteinExistence type="predicted"/>
<sequence>MMEYVFVDDLHRYKRLKVTRACESCRRRKVKCDGGSGGSQTPCSSCRKLKIDCIFSNMAMKRAAPKSEQEQMDERLQRSESLLHKLDEDDVKARKAINGVDYVDSLTDVMGHMKIAYTGRANYILSLEGMVLKKNGIYTEPPLPCDNYSESGYPTPEIIQNLIGLYFANVHPYVPILNKNDFIRRLNDKNNPISPLLFYSVLAIGARFSDDPVVRLDPLKPETAGFIYFNRARDLLDDFFDAPRLSTIQAQILLLKFQEGMRRPGFFFRSWLYFGTILRMAQDLDLEKNLEKWNLEISREDMIVRKRVWQTCFIYDQLMGGAQGRDTAIFLSNTDIDLPLKSDFDDEQELQIHTEFVHFVRLIKILSSVLSTIASAGSGNSLQAWSSNPKFQTLDTALDAWLQALPPGLRYQQLVENNNGVAPQTSHFACFINILYHTVIILLHRPYISNMENGKITHTNPNHLNICTVAANNISSIVRMAHDRWGPLVFQYPIRGGNYGVYCMVAASMIHLVNMSSPDLRFSKPAHDHLLSTLSVLKVCVDHSSAWELRDKVHALEAAFTAQMARQSHGLLFHPGSHPGSPVNGHMNRQRLNVPMKRATTPNNQGMMMTDSGQHFLSNNLSNNISNNIPDNFSQFPQSSSPPRFNERPLYLLAEGSDQHFFTPEQNQTFEFLPSHNSVDGGSLISSSINSSINSSIDPSIDPSINHQTINHQTINHQTINHQTINHQSINPSINQSINQSINPIGLSTPITLPTSHQFNPLLPLNGTKQLEISCIDSNNTFWDANSLYIWPNTTASQQMWTNNGGSPLSISTPASTTSASGHQSPEHDSPYSHSGVGSPAGSVVDPVIVASQTHDMMMSTENVSWFQTA</sequence>
<gene>
    <name evidence="1" type="ORF">SPELUC_LOCUS3209</name>
</gene>
<accession>A0ACA9L3C8</accession>
<protein>
    <submittedName>
        <fullName evidence="1">7931_t:CDS:1</fullName>
    </submittedName>
</protein>
<evidence type="ECO:0000313" key="1">
    <source>
        <dbReference type="EMBL" id="CAG8505279.1"/>
    </source>
</evidence>
<organism evidence="1 2">
    <name type="scientific">Cetraspora pellucida</name>
    <dbReference type="NCBI Taxonomy" id="1433469"/>
    <lineage>
        <taxon>Eukaryota</taxon>
        <taxon>Fungi</taxon>
        <taxon>Fungi incertae sedis</taxon>
        <taxon>Mucoromycota</taxon>
        <taxon>Glomeromycotina</taxon>
        <taxon>Glomeromycetes</taxon>
        <taxon>Diversisporales</taxon>
        <taxon>Gigasporaceae</taxon>
        <taxon>Cetraspora</taxon>
    </lineage>
</organism>
<dbReference type="EMBL" id="CAJVPW010002386">
    <property type="protein sequence ID" value="CAG8505279.1"/>
    <property type="molecule type" value="Genomic_DNA"/>
</dbReference>
<evidence type="ECO:0000313" key="2">
    <source>
        <dbReference type="Proteomes" id="UP000789366"/>
    </source>
</evidence>
<name>A0ACA9L3C8_9GLOM</name>
<reference evidence="1" key="1">
    <citation type="submission" date="2021-06" db="EMBL/GenBank/DDBJ databases">
        <authorList>
            <person name="Kallberg Y."/>
            <person name="Tangrot J."/>
            <person name="Rosling A."/>
        </authorList>
    </citation>
    <scope>NUCLEOTIDE SEQUENCE</scope>
    <source>
        <strain evidence="1">28 12/20/2015</strain>
    </source>
</reference>
<comment type="caution">
    <text evidence="1">The sequence shown here is derived from an EMBL/GenBank/DDBJ whole genome shotgun (WGS) entry which is preliminary data.</text>
</comment>
<dbReference type="Proteomes" id="UP000789366">
    <property type="component" value="Unassembled WGS sequence"/>
</dbReference>
<keyword evidence="2" id="KW-1185">Reference proteome</keyword>